<feature type="compositionally biased region" description="Polar residues" evidence="1">
    <location>
        <begin position="65"/>
        <end position="80"/>
    </location>
</feature>
<dbReference type="Gene3D" id="1.10.555.10">
    <property type="entry name" value="Rho GTPase activation protein"/>
    <property type="match status" value="1"/>
</dbReference>
<dbReference type="InterPro" id="IPR008936">
    <property type="entry name" value="Rho_GTPase_activation_prot"/>
</dbReference>
<dbReference type="RefSeq" id="XP_006813091.1">
    <property type="nucleotide sequence ID" value="XM_006813028.1"/>
</dbReference>
<dbReference type="PANTHER" id="PTHR45808">
    <property type="entry name" value="RHO GTPASE-ACTIVATING PROTEIN 68F"/>
    <property type="match status" value="1"/>
</dbReference>
<accession>A0ABM0LZA0</accession>
<dbReference type="Proteomes" id="UP000694865">
    <property type="component" value="Unplaced"/>
</dbReference>
<reference evidence="5" key="1">
    <citation type="submission" date="2025-08" db="UniProtKB">
        <authorList>
            <consortium name="RefSeq"/>
        </authorList>
    </citation>
    <scope>IDENTIFICATION</scope>
    <source>
        <tissue evidence="5">Testes</tissue>
    </source>
</reference>
<proteinExistence type="predicted"/>
<dbReference type="SMART" id="SM00516">
    <property type="entry name" value="SEC14"/>
    <property type="match status" value="1"/>
</dbReference>
<dbReference type="PROSITE" id="PS50238">
    <property type="entry name" value="RHOGAP"/>
    <property type="match status" value="1"/>
</dbReference>
<name>A0ABM0LZA0_SACKO</name>
<feature type="compositionally biased region" description="Polar residues" evidence="1">
    <location>
        <begin position="1"/>
        <end position="36"/>
    </location>
</feature>
<dbReference type="PROSITE" id="PS50191">
    <property type="entry name" value="CRAL_TRIO"/>
    <property type="match status" value="1"/>
</dbReference>
<dbReference type="CDD" id="cd00170">
    <property type="entry name" value="SEC14"/>
    <property type="match status" value="1"/>
</dbReference>
<dbReference type="Pfam" id="PF13716">
    <property type="entry name" value="CRAL_TRIO_2"/>
    <property type="match status" value="1"/>
</dbReference>
<feature type="domain" description="Rho-GAP" evidence="3">
    <location>
        <begin position="301"/>
        <end position="487"/>
    </location>
</feature>
<dbReference type="GeneID" id="102802605"/>
<dbReference type="Gene3D" id="3.40.525.10">
    <property type="entry name" value="CRAL-TRIO lipid binding domain"/>
    <property type="match status" value="1"/>
</dbReference>
<gene>
    <name evidence="5" type="primary">LOC102802605</name>
</gene>
<dbReference type="InterPro" id="IPR000198">
    <property type="entry name" value="RhoGAP_dom"/>
</dbReference>
<dbReference type="SUPFAM" id="SSF52087">
    <property type="entry name" value="CRAL/TRIO domain"/>
    <property type="match status" value="1"/>
</dbReference>
<dbReference type="InterPro" id="IPR001251">
    <property type="entry name" value="CRAL-TRIO_dom"/>
</dbReference>
<evidence type="ECO:0000259" key="3">
    <source>
        <dbReference type="PROSITE" id="PS50238"/>
    </source>
</evidence>
<dbReference type="SMART" id="SM00324">
    <property type="entry name" value="RhoGAP"/>
    <property type="match status" value="1"/>
</dbReference>
<feature type="domain" description="CRAL-TRIO" evidence="2">
    <location>
        <begin position="117"/>
        <end position="272"/>
    </location>
</feature>
<feature type="region of interest" description="Disordered" evidence="1">
    <location>
        <begin position="1"/>
        <end position="110"/>
    </location>
</feature>
<evidence type="ECO:0000259" key="2">
    <source>
        <dbReference type="PROSITE" id="PS50191"/>
    </source>
</evidence>
<dbReference type="SUPFAM" id="SSF48350">
    <property type="entry name" value="GTPase activation domain, GAP"/>
    <property type="match status" value="1"/>
</dbReference>
<organism evidence="4 5">
    <name type="scientific">Saccoglossus kowalevskii</name>
    <name type="common">Acorn worm</name>
    <dbReference type="NCBI Taxonomy" id="10224"/>
    <lineage>
        <taxon>Eukaryota</taxon>
        <taxon>Metazoa</taxon>
        <taxon>Hemichordata</taxon>
        <taxon>Enteropneusta</taxon>
        <taxon>Harrimaniidae</taxon>
        <taxon>Saccoglossus</taxon>
    </lineage>
</organism>
<evidence type="ECO:0000313" key="5">
    <source>
        <dbReference type="RefSeq" id="XP_006813091.1"/>
    </source>
</evidence>
<dbReference type="Pfam" id="PF00620">
    <property type="entry name" value="RhoGAP"/>
    <property type="match status" value="1"/>
</dbReference>
<keyword evidence="4" id="KW-1185">Reference proteome</keyword>
<sequence>MADSALDQNAGDSATISGTTSDPSKANQAAENGSGNDNERPQSHYFETDTEDWEKISDEELKNSYEATTQKDSSVATKNETLPAEPLSAPVSEPQRPVSLPVSEPQRQTPEPIVEDTYEDIAKYKIIEVAGSDKLGRPVIAFYSCHLPPSSQIDHTRLLRYLKYTLDKYVENDYTLIYFHHGLSRGNKPSFSWLRQAYREFDRKYKKNLKSMFLVHPTYFIKILWGIFKPLISVKFGRKVQYCNYLKQLESVIRIDQLIIPAQIKEHDDKVMVKYRNKLSTNTVVPDGQKSEPLPTQQFGVSLEFLKVHNEGKVLPKVMVETITYLEENGLDTEGIFRRCPSAAVVKEVQRKYNHGVKIDYMELIDIHIPAVVLKTFLRELPEPLLTFKLYDKIRQINDMESTERISHCQTIVSVDLQEDNYIILKYLIEFLTKVVANTANKMDAINLAIVFGPNLVWSTDTAASLTAMAQINTFTRALIEHYTDIFTRDIAVQ</sequence>
<dbReference type="InterPro" id="IPR036865">
    <property type="entry name" value="CRAL-TRIO_dom_sf"/>
</dbReference>
<evidence type="ECO:0000313" key="4">
    <source>
        <dbReference type="Proteomes" id="UP000694865"/>
    </source>
</evidence>
<feature type="compositionally biased region" description="Basic and acidic residues" evidence="1">
    <location>
        <begin position="53"/>
        <end position="63"/>
    </location>
</feature>
<protein>
    <submittedName>
        <fullName evidence="5">Rho GTPase-activating protein 8-like</fullName>
    </submittedName>
</protein>
<evidence type="ECO:0000256" key="1">
    <source>
        <dbReference type="SAM" id="MobiDB-lite"/>
    </source>
</evidence>
<dbReference type="PANTHER" id="PTHR45808:SF2">
    <property type="entry name" value="RHO GTPASE-ACTIVATING PROTEIN 68F"/>
    <property type="match status" value="1"/>
</dbReference>